<dbReference type="SUPFAM" id="SSF51161">
    <property type="entry name" value="Trimeric LpxA-like enzymes"/>
    <property type="match status" value="1"/>
</dbReference>
<accession>A0A8B2NL66</accession>
<evidence type="ECO:0000313" key="4">
    <source>
        <dbReference type="EMBL" id="RAH98343.1"/>
    </source>
</evidence>
<protein>
    <submittedName>
        <fullName evidence="4">Acetyltransferase</fullName>
    </submittedName>
</protein>
<dbReference type="Gene3D" id="2.160.10.10">
    <property type="entry name" value="Hexapeptide repeat proteins"/>
    <property type="match status" value="1"/>
</dbReference>
<keyword evidence="5" id="KW-1185">Reference proteome</keyword>
<gene>
    <name evidence="4" type="ORF">DLJ53_26930</name>
</gene>
<dbReference type="PANTHER" id="PTHR43300">
    <property type="entry name" value="ACETYLTRANSFERASE"/>
    <property type="match status" value="1"/>
</dbReference>
<evidence type="ECO:0000256" key="3">
    <source>
        <dbReference type="PIRSR" id="PIRSR620019-2"/>
    </source>
</evidence>
<dbReference type="EMBL" id="QHHQ01000007">
    <property type="protein sequence ID" value="RAH98343.1"/>
    <property type="molecule type" value="Genomic_DNA"/>
</dbReference>
<evidence type="ECO:0000256" key="2">
    <source>
        <dbReference type="PIRSR" id="PIRSR620019-1"/>
    </source>
</evidence>
<dbReference type="NCBIfam" id="TIGR03570">
    <property type="entry name" value="NeuD_NnaD"/>
    <property type="match status" value="1"/>
</dbReference>
<dbReference type="CDD" id="cd03360">
    <property type="entry name" value="LbH_AT_putative"/>
    <property type="match status" value="1"/>
</dbReference>
<reference evidence="4 5" key="1">
    <citation type="submission" date="2018-05" db="EMBL/GenBank/DDBJ databases">
        <title>Acuticoccus sediminis sp. nov., isolated from deep-sea sediment of Indian Ocean.</title>
        <authorList>
            <person name="Liu X."/>
            <person name="Lai Q."/>
            <person name="Du Y."/>
            <person name="Sun F."/>
            <person name="Zhang X."/>
            <person name="Wang S."/>
            <person name="Shao Z."/>
        </authorList>
    </citation>
    <scope>NUCLEOTIDE SEQUENCE [LARGE SCALE GENOMIC DNA]</scope>
    <source>
        <strain evidence="4 5">PTG4-2</strain>
    </source>
</reference>
<comment type="similarity">
    <text evidence="1">Belongs to the transferase hexapeptide repeat family.</text>
</comment>
<dbReference type="InterPro" id="IPR050179">
    <property type="entry name" value="Trans_hexapeptide_repeat"/>
</dbReference>
<dbReference type="Proteomes" id="UP000249590">
    <property type="component" value="Unassembled WGS sequence"/>
</dbReference>
<dbReference type="GO" id="GO:0016740">
    <property type="term" value="F:transferase activity"/>
    <property type="evidence" value="ECO:0007669"/>
    <property type="project" value="UniProtKB-KW"/>
</dbReference>
<dbReference type="InterPro" id="IPR001451">
    <property type="entry name" value="Hexapep"/>
</dbReference>
<feature type="binding site" evidence="3">
    <location>
        <position position="67"/>
    </location>
    <ligand>
        <name>substrate</name>
    </ligand>
</feature>
<dbReference type="OrthoDB" id="9815592at2"/>
<dbReference type="Gene3D" id="3.40.50.720">
    <property type="entry name" value="NAD(P)-binding Rossmann-like Domain"/>
    <property type="match status" value="1"/>
</dbReference>
<keyword evidence="4" id="KW-0808">Transferase</keyword>
<feature type="site" description="Increases basicity of active site His" evidence="2">
    <location>
        <position position="138"/>
    </location>
</feature>
<proteinExistence type="inferred from homology"/>
<evidence type="ECO:0000313" key="5">
    <source>
        <dbReference type="Proteomes" id="UP000249590"/>
    </source>
</evidence>
<comment type="caution">
    <text evidence="4">The sequence shown here is derived from an EMBL/GenBank/DDBJ whole genome shotgun (WGS) entry which is preliminary data.</text>
</comment>
<feature type="active site" description="Proton acceptor" evidence="2">
    <location>
        <position position="137"/>
    </location>
</feature>
<dbReference type="InterPro" id="IPR011004">
    <property type="entry name" value="Trimer_LpxA-like_sf"/>
</dbReference>
<dbReference type="InterPro" id="IPR020019">
    <property type="entry name" value="AcTrfase_PglD-like"/>
</dbReference>
<dbReference type="RefSeq" id="WP_111351185.1">
    <property type="nucleotide sequence ID" value="NZ_JAIWKD010000006.1"/>
</dbReference>
<organism evidence="4 5">
    <name type="scientific">Acuticoccus sediminis</name>
    <dbReference type="NCBI Taxonomy" id="2184697"/>
    <lineage>
        <taxon>Bacteria</taxon>
        <taxon>Pseudomonadati</taxon>
        <taxon>Pseudomonadota</taxon>
        <taxon>Alphaproteobacteria</taxon>
        <taxon>Hyphomicrobiales</taxon>
        <taxon>Amorphaceae</taxon>
        <taxon>Acuticoccus</taxon>
    </lineage>
</organism>
<evidence type="ECO:0000256" key="1">
    <source>
        <dbReference type="ARBA" id="ARBA00007274"/>
    </source>
</evidence>
<dbReference type="PANTHER" id="PTHR43300:SF7">
    <property type="entry name" value="UDP-N-ACETYLBACILLOSAMINE N-ACETYLTRANSFERASE"/>
    <property type="match status" value="1"/>
</dbReference>
<name>A0A8B2NL66_9HYPH</name>
<dbReference type="AlphaFoldDB" id="A0A8B2NL66"/>
<dbReference type="Pfam" id="PF00132">
    <property type="entry name" value="Hexapep"/>
    <property type="match status" value="1"/>
</dbReference>
<sequence>MRNPSLVLVGFSGNAIEIFEAAERERTVVAILDDNPVHAGKDFEGVPIRPLSALPDYEHADVVCLVGSQHSYRRRKEIIRRLGLPPSRFATIVHPHALVSRFASIGRGVVLYQGVTVTANAVIGDHVIVLPNTVIHHDVVVGDHCVIGTHVTIAGHCHIGDSVYVGSASSIRDGTTVGAEALIGMAANVVRDVEPGTVVAGNPARPRPRREG</sequence>